<proteinExistence type="predicted"/>
<dbReference type="eggNOG" id="COG1403">
    <property type="taxonomic scope" value="Bacteria"/>
</dbReference>
<evidence type="ECO:0000313" key="2">
    <source>
        <dbReference type="Proteomes" id="UP000003676"/>
    </source>
</evidence>
<name>B6WQ02_9BACT</name>
<dbReference type="AlphaFoldDB" id="B6WQ02"/>
<dbReference type="Gene3D" id="1.10.30.50">
    <property type="match status" value="1"/>
</dbReference>
<gene>
    <name evidence="1" type="ORF">DESPIG_00125</name>
</gene>
<accession>B6WQ02</accession>
<comment type="caution">
    <text evidence="1">The sequence shown here is derived from an EMBL/GenBank/DDBJ whole genome shotgun (WGS) entry which is preliminary data.</text>
</comment>
<dbReference type="EMBL" id="ABXU01000006">
    <property type="protein sequence ID" value="EEB34937.1"/>
    <property type="molecule type" value="Genomic_DNA"/>
</dbReference>
<dbReference type="Proteomes" id="UP000003676">
    <property type="component" value="Unassembled WGS sequence"/>
</dbReference>
<reference evidence="1 2" key="2">
    <citation type="submission" date="2008-10" db="EMBL/GenBank/DDBJ databases">
        <authorList>
            <person name="Fulton L."/>
            <person name="Clifton S."/>
            <person name="Fulton B."/>
            <person name="Xu J."/>
            <person name="Minx P."/>
            <person name="Pepin K.H."/>
            <person name="Johnson M."/>
            <person name="Bhonagiri V."/>
            <person name="Nash W.E."/>
            <person name="Mardis E.R."/>
            <person name="Wilson R.K."/>
        </authorList>
    </citation>
    <scope>NUCLEOTIDE SEQUENCE [LARGE SCALE GENOMIC DNA]</scope>
    <source>
        <strain evidence="1 2">ATCC 29098</strain>
    </source>
</reference>
<dbReference type="RefSeq" id="WP_006003670.1">
    <property type="nucleotide sequence ID" value="NZ_DS996351.1"/>
</dbReference>
<reference evidence="1 2" key="1">
    <citation type="submission" date="2008-10" db="EMBL/GenBank/DDBJ databases">
        <title>Draft genome sequence of Desulvovibrio piger (ATCC 29098).</title>
        <authorList>
            <person name="Sudarsanam P."/>
            <person name="Ley R."/>
            <person name="Guruge J."/>
            <person name="Turnbaugh P.J."/>
            <person name="Mahowald M."/>
            <person name="Liep D."/>
            <person name="Gordon J."/>
        </authorList>
    </citation>
    <scope>NUCLEOTIDE SEQUENCE [LARGE SCALE GENOMIC DNA]</scope>
    <source>
        <strain evidence="1 2">ATCC 29098</strain>
    </source>
</reference>
<dbReference type="OrthoDB" id="9797348at2"/>
<evidence type="ECO:0000313" key="1">
    <source>
        <dbReference type="EMBL" id="EEB34937.1"/>
    </source>
</evidence>
<dbReference type="HOGENOM" id="CLU_099860_0_0_7"/>
<organism evidence="1 2">
    <name type="scientific">Desulfovibrio piger ATCC 29098</name>
    <dbReference type="NCBI Taxonomy" id="411464"/>
    <lineage>
        <taxon>Bacteria</taxon>
        <taxon>Pseudomonadati</taxon>
        <taxon>Thermodesulfobacteriota</taxon>
        <taxon>Desulfovibrionia</taxon>
        <taxon>Desulfovibrionales</taxon>
        <taxon>Desulfovibrionaceae</taxon>
        <taxon>Desulfovibrio</taxon>
    </lineage>
</organism>
<sequence length="199" mass="23370">MIHVDQQPEPHDFDEKVRRKGLDWLRNQNFDIHGPVPKGVDIPRYWLVCLKDLYDSYGGYCAYLAVFFEFAVGGATVDHFVAKSKSSALAYEWANYRLSCSRMNSRKRDYDDVLDPFSVENSWFHLELVTGHIFPDPELPGEQKVRIQKTIDRLKLDDGASKEMRARHFQYYCEGQLTSEYLKKYSPFVWMEATRQNLL</sequence>
<protein>
    <submittedName>
        <fullName evidence="1">Putative TIGR02646 family protein</fullName>
    </submittedName>
</protein>